<sequence length="281" mass="32554">MYYQVLVEIKEKIGKSNQNKEITVLDVESRDEVLNDIVIPYLNNEEFVFNGYMLNKREINRLKVMTTEQTVRSLSQYENDNMPQGLIMYVSPNDILTYDKYVTDVTKELLDEGKKTQHTILDRHKDEIIEKDKNKNKVFIVHGRDNETKQEVARFIEKIGFEPIILHEQSSSGMTIIEKIEKYTNVGFGIVLYTPCDKGYEKDSPKEIKSRARQNVVFEHGFLISKLGRNNVCALVKDDIEKPNDISGVVYITFDSNGGWKIPLAKEMKSSGYEVDFNLFM</sequence>
<evidence type="ECO:0000313" key="3">
    <source>
        <dbReference type="Proteomes" id="UP000004206"/>
    </source>
</evidence>
<reference evidence="2 3" key="1">
    <citation type="submission" date="2010-01" db="EMBL/GenBank/DDBJ databases">
        <authorList>
            <person name="Dodson R."/>
            <person name="Madupu R."/>
            <person name="Durkin A.S."/>
            <person name="Torralba M."/>
            <person name="Methe B."/>
            <person name="Sutton G.G."/>
            <person name="Strausberg R.L."/>
            <person name="Nelson K.E."/>
        </authorList>
    </citation>
    <scope>NUCLEOTIDE SEQUENCE [LARGE SCALE GENOMIC DNA]</scope>
    <source>
        <strain evidence="2 3">653-L</strain>
    </source>
</reference>
<dbReference type="eggNOG" id="COG4271">
    <property type="taxonomic scope" value="Bacteria"/>
</dbReference>
<protein>
    <recommendedName>
        <fullName evidence="1">CD-NTase-associated protein 12/Pycsar effector protein TIR domain-containing protein</fullName>
    </recommendedName>
</protein>
<proteinExistence type="predicted"/>
<dbReference type="PIRSF" id="PIRSF032620">
    <property type="entry name" value="UCP032620"/>
    <property type="match status" value="1"/>
</dbReference>
<dbReference type="EMBL" id="ADJN01000040">
    <property type="protein sequence ID" value="EFD05189.1"/>
    <property type="molecule type" value="Genomic_DNA"/>
</dbReference>
<evidence type="ECO:0000313" key="2">
    <source>
        <dbReference type="EMBL" id="EFD05189.1"/>
    </source>
</evidence>
<name>D3MRP7_9FIRM</name>
<keyword evidence="3" id="KW-1185">Reference proteome</keyword>
<gene>
    <name evidence="2" type="ORF">HMPREF0631_1419</name>
</gene>
<dbReference type="Proteomes" id="UP000004206">
    <property type="component" value="Unassembled WGS sequence"/>
</dbReference>
<dbReference type="GeneID" id="79842619"/>
<dbReference type="RefSeq" id="WP_002843668.1">
    <property type="nucleotide sequence ID" value="NZ_ADJN01000040.1"/>
</dbReference>
<feature type="domain" description="CD-NTase-associated protein 12/Pycsar effector protein TIR" evidence="1">
    <location>
        <begin position="137"/>
        <end position="255"/>
    </location>
</feature>
<dbReference type="InterPro" id="IPR014571">
    <property type="entry name" value="UCP032620"/>
</dbReference>
<evidence type="ECO:0000259" key="1">
    <source>
        <dbReference type="Pfam" id="PF10137"/>
    </source>
</evidence>
<accession>D3MRP7</accession>
<dbReference type="InterPro" id="IPR019302">
    <property type="entry name" value="CAP12/PCTIR_TIR_dom"/>
</dbReference>
<dbReference type="OrthoDB" id="5497289at2"/>
<dbReference type="AlphaFoldDB" id="D3MRP7"/>
<dbReference type="GO" id="GO:0050135">
    <property type="term" value="F:NADP+ nucleosidase activity"/>
    <property type="evidence" value="ECO:0007669"/>
    <property type="project" value="InterPro"/>
</dbReference>
<comment type="caution">
    <text evidence="2">The sequence shown here is derived from an EMBL/GenBank/DDBJ whole genome shotgun (WGS) entry which is preliminary data.</text>
</comment>
<organism evidence="2 3">
    <name type="scientific">Peptostreptococcus anaerobius 653-L</name>
    <dbReference type="NCBI Taxonomy" id="596329"/>
    <lineage>
        <taxon>Bacteria</taxon>
        <taxon>Bacillati</taxon>
        <taxon>Bacillota</taxon>
        <taxon>Clostridia</taxon>
        <taxon>Peptostreptococcales</taxon>
        <taxon>Peptostreptococcaceae</taxon>
        <taxon>Peptostreptococcus</taxon>
    </lineage>
</organism>
<dbReference type="Pfam" id="PF10137">
    <property type="entry name" value="CAP12-PCTIR_TIR"/>
    <property type="match status" value="1"/>
</dbReference>